<proteinExistence type="predicted"/>
<dbReference type="EMBL" id="QQWG01000019">
    <property type="protein sequence ID" value="RRG19542.1"/>
    <property type="molecule type" value="Genomic_DNA"/>
</dbReference>
<organism evidence="1 2">
    <name type="scientific">Ancylomarina euxinus</name>
    <dbReference type="NCBI Taxonomy" id="2283627"/>
    <lineage>
        <taxon>Bacteria</taxon>
        <taxon>Pseudomonadati</taxon>
        <taxon>Bacteroidota</taxon>
        <taxon>Bacteroidia</taxon>
        <taxon>Marinilabiliales</taxon>
        <taxon>Marinifilaceae</taxon>
        <taxon>Ancylomarina</taxon>
    </lineage>
</organism>
<evidence type="ECO:0000313" key="1">
    <source>
        <dbReference type="EMBL" id="RRG19542.1"/>
    </source>
</evidence>
<gene>
    <name evidence="1" type="ORF">DWB61_15130</name>
</gene>
<protein>
    <submittedName>
        <fullName evidence="1">Uncharacterized protein</fullName>
    </submittedName>
</protein>
<accession>A0A425XXU4</accession>
<comment type="caution">
    <text evidence="1">The sequence shown here is derived from an EMBL/GenBank/DDBJ whole genome shotgun (WGS) entry which is preliminary data.</text>
</comment>
<sequence>MLVCIILISFFFKTSLNIGLWKNKTELNRGDKSKGAVMSYDPTTNEISTMASLGGNPHNGCDILIKEDRGAPVQLNNGLTHGNLLQIV</sequence>
<reference evidence="1 2" key="1">
    <citation type="submission" date="2018-07" db="EMBL/GenBank/DDBJ databases">
        <title>Draft genome sequence of Ancylomarina sp. M1P.</title>
        <authorList>
            <person name="Yadav S."/>
            <person name="Villanueva L."/>
            <person name="Damste J.S.S."/>
        </authorList>
    </citation>
    <scope>NUCLEOTIDE SEQUENCE [LARGE SCALE GENOMIC DNA]</scope>
    <source>
        <strain evidence="1 2">M1P</strain>
    </source>
</reference>
<dbReference type="Proteomes" id="UP000285794">
    <property type="component" value="Unassembled WGS sequence"/>
</dbReference>
<evidence type="ECO:0000313" key="2">
    <source>
        <dbReference type="Proteomes" id="UP000285794"/>
    </source>
</evidence>
<dbReference type="AlphaFoldDB" id="A0A425XXU4"/>
<name>A0A425XXU4_9BACT</name>
<keyword evidence="2" id="KW-1185">Reference proteome</keyword>